<feature type="domain" description="DUF7083" evidence="1">
    <location>
        <begin position="41"/>
        <end position="106"/>
    </location>
</feature>
<dbReference type="Pfam" id="PF23309">
    <property type="entry name" value="DUF7083"/>
    <property type="match status" value="1"/>
</dbReference>
<protein>
    <recommendedName>
        <fullName evidence="1">DUF7083 domain-containing protein</fullName>
    </recommendedName>
</protein>
<gene>
    <name evidence="2" type="primary">Acey_s0202.g1801</name>
    <name evidence="2" type="ORF">Y032_0202g1801</name>
</gene>
<evidence type="ECO:0000259" key="1">
    <source>
        <dbReference type="Pfam" id="PF23309"/>
    </source>
</evidence>
<keyword evidence="3" id="KW-1185">Reference proteome</keyword>
<comment type="caution">
    <text evidence="2">The sequence shown here is derived from an EMBL/GenBank/DDBJ whole genome shotgun (WGS) entry which is preliminary data.</text>
</comment>
<evidence type="ECO:0000313" key="2">
    <source>
        <dbReference type="EMBL" id="EYB91803.1"/>
    </source>
</evidence>
<proteinExistence type="predicted"/>
<name>A0A016SM69_9BILA</name>
<dbReference type="Proteomes" id="UP000024635">
    <property type="component" value="Unassembled WGS sequence"/>
</dbReference>
<dbReference type="EMBL" id="JARK01001538">
    <property type="protein sequence ID" value="EYB91803.1"/>
    <property type="molecule type" value="Genomic_DNA"/>
</dbReference>
<dbReference type="OrthoDB" id="5830452at2759"/>
<accession>A0A016SM69</accession>
<evidence type="ECO:0000313" key="3">
    <source>
        <dbReference type="Proteomes" id="UP000024635"/>
    </source>
</evidence>
<organism evidence="2 3">
    <name type="scientific">Ancylostoma ceylanicum</name>
    <dbReference type="NCBI Taxonomy" id="53326"/>
    <lineage>
        <taxon>Eukaryota</taxon>
        <taxon>Metazoa</taxon>
        <taxon>Ecdysozoa</taxon>
        <taxon>Nematoda</taxon>
        <taxon>Chromadorea</taxon>
        <taxon>Rhabditida</taxon>
        <taxon>Rhabditina</taxon>
        <taxon>Rhabditomorpha</taxon>
        <taxon>Strongyloidea</taxon>
        <taxon>Ancylostomatidae</taxon>
        <taxon>Ancylostomatinae</taxon>
        <taxon>Ancylostoma</taxon>
    </lineage>
</organism>
<dbReference type="InterPro" id="IPR055510">
    <property type="entry name" value="DUF7083"/>
</dbReference>
<sequence length="108" mass="12263">MMTISDEQLQQLLVALTSTLRGLLKKENQQSRSAADPARQFNTLAGRIAQFCYSPDADITFEAWYRRHVDTFTSDAKLLDGATCVRLFHKLDAASYEKYVSYILPQTP</sequence>
<dbReference type="AlphaFoldDB" id="A0A016SM69"/>
<reference evidence="3" key="1">
    <citation type="journal article" date="2015" name="Nat. Genet.">
        <title>The genome and transcriptome of the zoonotic hookworm Ancylostoma ceylanicum identify infection-specific gene families.</title>
        <authorList>
            <person name="Schwarz E.M."/>
            <person name="Hu Y."/>
            <person name="Antoshechkin I."/>
            <person name="Miller M.M."/>
            <person name="Sternberg P.W."/>
            <person name="Aroian R.V."/>
        </authorList>
    </citation>
    <scope>NUCLEOTIDE SEQUENCE</scope>
    <source>
        <strain evidence="3">HY135</strain>
    </source>
</reference>